<keyword evidence="2" id="KW-0862">Zinc</keyword>
<organism evidence="7">
    <name type="scientific">Drosophila sechellia</name>
    <name type="common">Fruit fly</name>
    <dbReference type="NCBI Taxonomy" id="7238"/>
    <lineage>
        <taxon>Eukaryota</taxon>
        <taxon>Metazoa</taxon>
        <taxon>Ecdysozoa</taxon>
        <taxon>Arthropoda</taxon>
        <taxon>Hexapoda</taxon>
        <taxon>Insecta</taxon>
        <taxon>Pterygota</taxon>
        <taxon>Neoptera</taxon>
        <taxon>Endopterygota</taxon>
        <taxon>Diptera</taxon>
        <taxon>Brachycera</taxon>
        <taxon>Muscomorpha</taxon>
        <taxon>Ephydroidea</taxon>
        <taxon>Drosophilidae</taxon>
        <taxon>Drosophila</taxon>
        <taxon>Sophophora</taxon>
    </lineage>
</organism>
<feature type="compositionally biased region" description="Polar residues" evidence="4">
    <location>
        <begin position="163"/>
        <end position="184"/>
    </location>
</feature>
<dbReference type="InterPro" id="IPR001781">
    <property type="entry name" value="Znf_LIM"/>
</dbReference>
<dbReference type="GO" id="GO:0005737">
    <property type="term" value="C:cytoplasm"/>
    <property type="evidence" value="ECO:0007669"/>
    <property type="project" value="EnsemblMetazoa"/>
</dbReference>
<protein>
    <submittedName>
        <fullName evidence="6">GM11596</fullName>
    </submittedName>
</protein>
<feature type="region of interest" description="Disordered" evidence="4">
    <location>
        <begin position="482"/>
        <end position="526"/>
    </location>
</feature>
<feature type="compositionally biased region" description="Low complexity" evidence="4">
    <location>
        <begin position="497"/>
        <end position="524"/>
    </location>
</feature>
<feature type="compositionally biased region" description="Basic and acidic residues" evidence="4">
    <location>
        <begin position="285"/>
        <end position="296"/>
    </location>
</feature>
<sequence length="624" mass="68114">MSKLRHYRSMDQPCSSTCVVIRKNLPWRTSTTTDASTGAGGSGGGGCTTYMAPRKRRESSADSGIRSMRSRRDSNTAEFVRHWNRRESGAVEEQPSVSVPVVVECSKSASRRGSGESYLSSSRRDSNVAGRVTTPPPPGKYQMAKKRDSLAAPEFPNFRQEQRPSTSSAGSCSDHSMPLISTHSSTHHLAHQQVDSACQALPPPTIITSSVTPPATSPTAPKGRRDSQTQCGRVNRRDSKAGVSPERAPRLQRLQRQATAFDEGCLPGGSRRGSQPVLSPDPPDDCERRTSRRDSLSPDSASRGGRRDSRTHLSPDRSHERDGSPRRHTLRRQSSSAAKSPRSPDSNSCCSSRDPSPCSRPQTQTTVEQNQRPAIRRQSTTEEILIARGFRRQSTTEEMIRCRNFRRQSSQSDDVCRYRGRRDSSAQIIDGTIGTMTVETTSTFFDSSTQTAATSQDPPNKQQHNSCDVAEYVDVVGGGSGGGSGAGSGCSGTATAPPLRSGRRQPSSSSASSSSNRSRSEPSPLYDNNHYHEECLRCNSCGLNLTGPNQKRARRFKNQILCDLHFADVALMECSDFMQQLRSFKPQSLGCAVARRKSSTTLIFPLPPQACSGKWEKPVQLLNC</sequence>
<evidence type="ECO:0000256" key="2">
    <source>
        <dbReference type="ARBA" id="ARBA00022833"/>
    </source>
</evidence>
<dbReference type="GO" id="GO:0005634">
    <property type="term" value="C:nucleus"/>
    <property type="evidence" value="ECO:0007669"/>
    <property type="project" value="EnsemblMetazoa"/>
</dbReference>
<dbReference type="GO" id="GO:0008016">
    <property type="term" value="P:regulation of heart contraction"/>
    <property type="evidence" value="ECO:0007669"/>
    <property type="project" value="EnsemblMetazoa"/>
</dbReference>
<evidence type="ECO:0000259" key="5">
    <source>
        <dbReference type="Pfam" id="PF00412"/>
    </source>
</evidence>
<dbReference type="PhylomeDB" id="B4IGL6"/>
<dbReference type="GO" id="GO:0043025">
    <property type="term" value="C:neuronal cell body"/>
    <property type="evidence" value="ECO:0007669"/>
    <property type="project" value="EnsemblMetazoa"/>
</dbReference>
<feature type="region of interest" description="Disordered" evidence="4">
    <location>
        <begin position="106"/>
        <end position="381"/>
    </location>
</feature>
<reference evidence="6 7" key="1">
    <citation type="journal article" date="2007" name="Nature">
        <title>Evolution of genes and genomes on the Drosophila phylogeny.</title>
        <authorList>
            <consortium name="Drosophila 12 Genomes Consortium"/>
            <person name="Clark A.G."/>
            <person name="Eisen M.B."/>
            <person name="Smith D.R."/>
            <person name="Bergman C.M."/>
            <person name="Oliver B."/>
            <person name="Markow T.A."/>
            <person name="Kaufman T.C."/>
            <person name="Kellis M."/>
            <person name="Gelbart W."/>
            <person name="Iyer V.N."/>
            <person name="Pollard D.A."/>
            <person name="Sackton T.B."/>
            <person name="Larracuente A.M."/>
            <person name="Singh N.D."/>
            <person name="Abad J.P."/>
            <person name="Abt D.N."/>
            <person name="Adryan B."/>
            <person name="Aguade M."/>
            <person name="Akashi H."/>
            <person name="Anderson W.W."/>
            <person name="Aquadro C.F."/>
            <person name="Ardell D.H."/>
            <person name="Arguello R."/>
            <person name="Artieri C.G."/>
            <person name="Barbash D.A."/>
            <person name="Barker D."/>
            <person name="Barsanti P."/>
            <person name="Batterham P."/>
            <person name="Batzoglou S."/>
            <person name="Begun D."/>
            <person name="Bhutkar A."/>
            <person name="Blanco E."/>
            <person name="Bosak S.A."/>
            <person name="Bradley R.K."/>
            <person name="Brand A.D."/>
            <person name="Brent M.R."/>
            <person name="Brooks A.N."/>
            <person name="Brown R.H."/>
            <person name="Butlin R.K."/>
            <person name="Caggese C."/>
            <person name="Calvi B.R."/>
            <person name="Bernardo de Carvalho A."/>
            <person name="Caspi A."/>
            <person name="Castrezana S."/>
            <person name="Celniker S.E."/>
            <person name="Chang J.L."/>
            <person name="Chapple C."/>
            <person name="Chatterji S."/>
            <person name="Chinwalla A."/>
            <person name="Civetta A."/>
            <person name="Clifton S.W."/>
            <person name="Comeron J.M."/>
            <person name="Costello J.C."/>
            <person name="Coyne J.A."/>
            <person name="Daub J."/>
            <person name="David R.G."/>
            <person name="Delcher A.L."/>
            <person name="Delehaunty K."/>
            <person name="Do C.B."/>
            <person name="Ebling H."/>
            <person name="Edwards K."/>
            <person name="Eickbush T."/>
            <person name="Evans J.D."/>
            <person name="Filipski A."/>
            <person name="Findeiss S."/>
            <person name="Freyhult E."/>
            <person name="Fulton L."/>
            <person name="Fulton R."/>
            <person name="Garcia A.C."/>
            <person name="Gardiner A."/>
            <person name="Garfield D.A."/>
            <person name="Garvin B.E."/>
            <person name="Gibson G."/>
            <person name="Gilbert D."/>
            <person name="Gnerre S."/>
            <person name="Godfrey J."/>
            <person name="Good R."/>
            <person name="Gotea V."/>
            <person name="Gravely B."/>
            <person name="Greenberg A.J."/>
            <person name="Griffiths-Jones S."/>
            <person name="Gross S."/>
            <person name="Guigo R."/>
            <person name="Gustafson E.A."/>
            <person name="Haerty W."/>
            <person name="Hahn M.W."/>
            <person name="Halligan D.L."/>
            <person name="Halpern A.L."/>
            <person name="Halter G.M."/>
            <person name="Han M.V."/>
            <person name="Heger A."/>
            <person name="Hillier L."/>
            <person name="Hinrichs A.S."/>
            <person name="Holmes I."/>
            <person name="Hoskins R.A."/>
            <person name="Hubisz M.J."/>
            <person name="Hultmark D."/>
            <person name="Huntley M.A."/>
            <person name="Jaffe D.B."/>
            <person name="Jagadeeshan S."/>
            <person name="Jeck W.R."/>
            <person name="Johnson J."/>
            <person name="Jones C.D."/>
            <person name="Jordan W.C."/>
            <person name="Karpen G.H."/>
            <person name="Kataoka E."/>
            <person name="Keightley P.D."/>
            <person name="Kheradpour P."/>
            <person name="Kirkness E.F."/>
            <person name="Koerich L.B."/>
            <person name="Kristiansen K."/>
            <person name="Kudrna D."/>
            <person name="Kulathinal R.J."/>
            <person name="Kumar S."/>
            <person name="Kwok R."/>
            <person name="Lander E."/>
            <person name="Langley C.H."/>
            <person name="Lapoint R."/>
            <person name="Lazzaro B.P."/>
            <person name="Lee S.J."/>
            <person name="Levesque L."/>
            <person name="Li R."/>
            <person name="Lin C.F."/>
            <person name="Lin M.F."/>
            <person name="Lindblad-Toh K."/>
            <person name="Llopart A."/>
            <person name="Long M."/>
            <person name="Low L."/>
            <person name="Lozovsky E."/>
            <person name="Lu J."/>
            <person name="Luo M."/>
            <person name="Machado C.A."/>
            <person name="Makalowski W."/>
            <person name="Marzo M."/>
            <person name="Matsuda M."/>
            <person name="Matzkin L."/>
            <person name="McAllister B."/>
            <person name="McBride C.S."/>
            <person name="McKernan B."/>
            <person name="McKernan K."/>
            <person name="Mendez-Lago M."/>
            <person name="Minx P."/>
            <person name="Mollenhauer M.U."/>
            <person name="Montooth K."/>
            <person name="Mount S.M."/>
            <person name="Mu X."/>
            <person name="Myers E."/>
            <person name="Negre B."/>
            <person name="Newfeld S."/>
            <person name="Nielsen R."/>
            <person name="Noor M.A."/>
            <person name="O'Grady P."/>
            <person name="Pachter L."/>
            <person name="Papaceit M."/>
            <person name="Parisi M.J."/>
            <person name="Parisi M."/>
            <person name="Parts L."/>
            <person name="Pedersen J.S."/>
            <person name="Pesole G."/>
            <person name="Phillippy A.M."/>
            <person name="Ponting C.P."/>
            <person name="Pop M."/>
            <person name="Porcelli D."/>
            <person name="Powell J.R."/>
            <person name="Prohaska S."/>
            <person name="Pruitt K."/>
            <person name="Puig M."/>
            <person name="Quesneville H."/>
            <person name="Ram K.R."/>
            <person name="Rand D."/>
            <person name="Rasmussen M.D."/>
            <person name="Reed L.K."/>
            <person name="Reenan R."/>
            <person name="Reily A."/>
            <person name="Remington K.A."/>
            <person name="Rieger T.T."/>
            <person name="Ritchie M.G."/>
            <person name="Robin C."/>
            <person name="Rogers Y.H."/>
            <person name="Rohde C."/>
            <person name="Rozas J."/>
            <person name="Rubenfield M.J."/>
            <person name="Ruiz A."/>
            <person name="Russo S."/>
            <person name="Salzberg S.L."/>
            <person name="Sanchez-Gracia A."/>
            <person name="Saranga D.J."/>
            <person name="Sato H."/>
            <person name="Schaeffer S.W."/>
            <person name="Schatz M.C."/>
            <person name="Schlenke T."/>
            <person name="Schwartz R."/>
            <person name="Segarra C."/>
            <person name="Singh R.S."/>
            <person name="Sirot L."/>
            <person name="Sirota M."/>
            <person name="Sisneros N.B."/>
            <person name="Smith C.D."/>
            <person name="Smith T.F."/>
            <person name="Spieth J."/>
            <person name="Stage D.E."/>
            <person name="Stark A."/>
            <person name="Stephan W."/>
            <person name="Strausberg R.L."/>
            <person name="Strempel S."/>
            <person name="Sturgill D."/>
            <person name="Sutton G."/>
            <person name="Sutton G.G."/>
            <person name="Tao W."/>
            <person name="Teichmann S."/>
            <person name="Tobari Y.N."/>
            <person name="Tomimura Y."/>
            <person name="Tsolas J.M."/>
            <person name="Valente V.L."/>
            <person name="Venter E."/>
            <person name="Venter J.C."/>
            <person name="Vicario S."/>
            <person name="Vieira F.G."/>
            <person name="Vilella A.J."/>
            <person name="Villasante A."/>
            <person name="Walenz B."/>
            <person name="Wang J."/>
            <person name="Wasserman M."/>
            <person name="Watts T."/>
            <person name="Wilson D."/>
            <person name="Wilson R.K."/>
            <person name="Wing R.A."/>
            <person name="Wolfner M.F."/>
            <person name="Wong A."/>
            <person name="Wong G.K."/>
            <person name="Wu C.I."/>
            <person name="Wu G."/>
            <person name="Yamamoto D."/>
            <person name="Yang H.P."/>
            <person name="Yang S.P."/>
            <person name="Yorke J.A."/>
            <person name="Yoshida K."/>
            <person name="Zdobnov E."/>
            <person name="Zhang P."/>
            <person name="Zhang Y."/>
            <person name="Zimin A.V."/>
            <person name="Baldwin J."/>
            <person name="Abdouelleil A."/>
            <person name="Abdulkadir J."/>
            <person name="Abebe A."/>
            <person name="Abera B."/>
            <person name="Abreu J."/>
            <person name="Acer S.C."/>
            <person name="Aftuck L."/>
            <person name="Alexander A."/>
            <person name="An P."/>
            <person name="Anderson E."/>
            <person name="Anderson S."/>
            <person name="Arachi H."/>
            <person name="Azer M."/>
            <person name="Bachantsang P."/>
            <person name="Barry A."/>
            <person name="Bayul T."/>
            <person name="Berlin A."/>
            <person name="Bessette D."/>
            <person name="Bloom T."/>
            <person name="Blye J."/>
            <person name="Boguslavskiy L."/>
            <person name="Bonnet C."/>
            <person name="Boukhgalter B."/>
            <person name="Bourzgui I."/>
            <person name="Brown A."/>
            <person name="Cahill P."/>
            <person name="Channer S."/>
            <person name="Cheshatsang Y."/>
            <person name="Chuda L."/>
            <person name="Citroen M."/>
            <person name="Collymore A."/>
            <person name="Cooke P."/>
            <person name="Costello M."/>
            <person name="D'Aco K."/>
            <person name="Daza R."/>
            <person name="De Haan G."/>
            <person name="DeGray S."/>
            <person name="DeMaso C."/>
            <person name="Dhargay N."/>
            <person name="Dooley K."/>
            <person name="Dooley E."/>
            <person name="Doricent M."/>
            <person name="Dorje P."/>
            <person name="Dorjee K."/>
            <person name="Dupes A."/>
            <person name="Elong R."/>
            <person name="Falk J."/>
            <person name="Farina A."/>
            <person name="Faro S."/>
            <person name="Ferguson D."/>
            <person name="Fisher S."/>
            <person name="Foley C.D."/>
            <person name="Franke A."/>
            <person name="Friedrich D."/>
            <person name="Gadbois L."/>
            <person name="Gearin G."/>
            <person name="Gearin C.R."/>
            <person name="Giannoukos G."/>
            <person name="Goode T."/>
            <person name="Graham J."/>
            <person name="Grandbois E."/>
            <person name="Grewal S."/>
            <person name="Gyaltsen K."/>
            <person name="Hafez N."/>
            <person name="Hagos B."/>
            <person name="Hall J."/>
            <person name="Henson C."/>
            <person name="Hollinger A."/>
            <person name="Honan T."/>
            <person name="Huard M.D."/>
            <person name="Hughes L."/>
            <person name="Hurhula B."/>
            <person name="Husby M.E."/>
            <person name="Kamat A."/>
            <person name="Kanga B."/>
            <person name="Kashin S."/>
            <person name="Khazanovich D."/>
            <person name="Kisner P."/>
            <person name="Lance K."/>
            <person name="Lara M."/>
            <person name="Lee W."/>
            <person name="Lennon N."/>
            <person name="Letendre F."/>
            <person name="LeVine R."/>
            <person name="Lipovsky A."/>
            <person name="Liu X."/>
            <person name="Liu J."/>
            <person name="Liu S."/>
            <person name="Lokyitsang T."/>
            <person name="Lokyitsang Y."/>
            <person name="Lubonja R."/>
            <person name="Lui A."/>
            <person name="MacDonald P."/>
            <person name="Magnisalis V."/>
            <person name="Maru K."/>
            <person name="Matthews C."/>
            <person name="McCusker W."/>
            <person name="McDonough S."/>
            <person name="Mehta T."/>
            <person name="Meldrim J."/>
            <person name="Meneus L."/>
            <person name="Mihai O."/>
            <person name="Mihalev A."/>
            <person name="Mihova T."/>
            <person name="Mittelman R."/>
            <person name="Mlenga V."/>
            <person name="Montmayeur A."/>
            <person name="Mulrain L."/>
            <person name="Navidi A."/>
            <person name="Naylor J."/>
            <person name="Negash T."/>
            <person name="Nguyen T."/>
            <person name="Nguyen N."/>
            <person name="Nicol R."/>
            <person name="Norbu C."/>
            <person name="Norbu N."/>
            <person name="Novod N."/>
            <person name="O'Neill B."/>
            <person name="Osman S."/>
            <person name="Markiewicz E."/>
            <person name="Oyono O.L."/>
            <person name="Patti C."/>
            <person name="Phunkhang P."/>
            <person name="Pierre F."/>
            <person name="Priest M."/>
            <person name="Raghuraman S."/>
            <person name="Rege F."/>
            <person name="Reyes R."/>
            <person name="Rise C."/>
            <person name="Rogov P."/>
            <person name="Ross K."/>
            <person name="Ryan E."/>
            <person name="Settipalli S."/>
            <person name="Shea T."/>
            <person name="Sherpa N."/>
            <person name="Shi L."/>
            <person name="Shih D."/>
            <person name="Sparrow T."/>
            <person name="Spaulding J."/>
            <person name="Stalker J."/>
            <person name="Stange-Thomann N."/>
            <person name="Stavropoulos S."/>
            <person name="Stone C."/>
            <person name="Strader C."/>
            <person name="Tesfaye S."/>
            <person name="Thomson T."/>
            <person name="Thoulutsang Y."/>
            <person name="Thoulutsang D."/>
            <person name="Topham K."/>
            <person name="Topping I."/>
            <person name="Tsamla T."/>
            <person name="Vassiliev H."/>
            <person name="Vo A."/>
            <person name="Wangchuk T."/>
            <person name="Wangdi T."/>
            <person name="Weiand M."/>
            <person name="Wilkinson J."/>
            <person name="Wilson A."/>
            <person name="Yadav S."/>
            <person name="Young G."/>
            <person name="Yu Q."/>
            <person name="Zembek L."/>
            <person name="Zhong D."/>
            <person name="Zimmer A."/>
            <person name="Zwirko Z."/>
            <person name="Jaffe D.B."/>
            <person name="Alvarez P."/>
            <person name="Brockman W."/>
            <person name="Butler J."/>
            <person name="Chin C."/>
            <person name="Gnerre S."/>
            <person name="Grabherr M."/>
            <person name="Kleber M."/>
            <person name="Mauceli E."/>
            <person name="MacCallum I."/>
        </authorList>
    </citation>
    <scope>NUCLEOTIDE SEQUENCE [LARGE SCALE GENOMIC DNA]</scope>
    <source>
        <strain evidence="7">Rob3c / Tucson 14021-0248.25</strain>
    </source>
</reference>
<feature type="compositionally biased region" description="Low complexity" evidence="4">
    <location>
        <begin position="340"/>
        <end position="361"/>
    </location>
</feature>
<dbReference type="GO" id="GO:0007615">
    <property type="term" value="P:anesthesia-resistant memory"/>
    <property type="evidence" value="ECO:0007669"/>
    <property type="project" value="EnsemblMetazoa"/>
</dbReference>
<keyword evidence="3" id="KW-0440">LIM domain</keyword>
<evidence type="ECO:0000313" key="6">
    <source>
        <dbReference type="EMBL" id="EDW48966.1"/>
    </source>
</evidence>
<dbReference type="Proteomes" id="UP000001292">
    <property type="component" value="Unassembled WGS sequence"/>
</dbReference>
<dbReference type="GO" id="GO:0030424">
    <property type="term" value="C:axon"/>
    <property type="evidence" value="ECO:0007669"/>
    <property type="project" value="EnsemblMetazoa"/>
</dbReference>
<feature type="compositionally biased region" description="Gly residues" evidence="4">
    <location>
        <begin position="38"/>
        <end position="47"/>
    </location>
</feature>
<feature type="compositionally biased region" description="Basic and acidic residues" evidence="4">
    <location>
        <begin position="305"/>
        <end position="325"/>
    </location>
</feature>
<feature type="region of interest" description="Disordered" evidence="4">
    <location>
        <begin position="30"/>
        <end position="75"/>
    </location>
</feature>
<evidence type="ECO:0000256" key="3">
    <source>
        <dbReference type="ARBA" id="ARBA00023038"/>
    </source>
</evidence>
<feature type="compositionally biased region" description="Low complexity" evidence="4">
    <location>
        <begin position="206"/>
        <end position="221"/>
    </location>
</feature>
<name>B4IGL6_DROSE</name>
<evidence type="ECO:0000256" key="1">
    <source>
        <dbReference type="ARBA" id="ARBA00022723"/>
    </source>
</evidence>
<evidence type="ECO:0000313" key="7">
    <source>
        <dbReference type="Proteomes" id="UP000001292"/>
    </source>
</evidence>
<dbReference type="HOGENOM" id="CLU_027166_0_0_1"/>
<dbReference type="CDD" id="cd08368">
    <property type="entry name" value="LIM"/>
    <property type="match status" value="1"/>
</dbReference>
<dbReference type="AlphaFoldDB" id="B4IGL6"/>
<dbReference type="OMA" id="YQMAKKR"/>
<dbReference type="Gene3D" id="2.10.110.10">
    <property type="entry name" value="Cysteine Rich Protein"/>
    <property type="match status" value="1"/>
</dbReference>
<dbReference type="EMBL" id="CH480836">
    <property type="protein sequence ID" value="EDW48966.1"/>
    <property type="molecule type" value="Genomic_DNA"/>
</dbReference>
<feature type="domain" description="LIM zinc-binding" evidence="5">
    <location>
        <begin position="527"/>
        <end position="568"/>
    </location>
</feature>
<feature type="compositionally biased region" description="Polar residues" evidence="4">
    <location>
        <begin position="362"/>
        <end position="381"/>
    </location>
</feature>
<evidence type="ECO:0000256" key="4">
    <source>
        <dbReference type="SAM" id="MobiDB-lite"/>
    </source>
</evidence>
<accession>B4IGL6</accession>
<dbReference type="Pfam" id="PF00412">
    <property type="entry name" value="LIM"/>
    <property type="match status" value="1"/>
</dbReference>
<keyword evidence="7" id="KW-1185">Reference proteome</keyword>
<gene>
    <name evidence="6" type="primary">Dsec\GM11596</name>
    <name evidence="6" type="ORF">Dsec_GM11596</name>
</gene>
<keyword evidence="1" id="KW-0479">Metal-binding</keyword>
<proteinExistence type="predicted"/>
<dbReference type="GO" id="GO:0046872">
    <property type="term" value="F:metal ion binding"/>
    <property type="evidence" value="ECO:0007669"/>
    <property type="project" value="UniProtKB-KW"/>
</dbReference>
<dbReference type="STRING" id="7238.B4IGL6"/>